<dbReference type="EMBL" id="JACHJQ010000012">
    <property type="protein sequence ID" value="MBB4912280.1"/>
    <property type="molecule type" value="Genomic_DNA"/>
</dbReference>
<dbReference type="InterPro" id="IPR050523">
    <property type="entry name" value="AKR_Detox_Biosynth"/>
</dbReference>
<dbReference type="Pfam" id="PF00248">
    <property type="entry name" value="Aldo_ket_red"/>
    <property type="match status" value="1"/>
</dbReference>
<dbReference type="FunFam" id="3.20.20.100:FF:000004">
    <property type="entry name" value="Oxidoreductase, aldo/keto reductase"/>
    <property type="match status" value="1"/>
</dbReference>
<reference evidence="3 4" key="1">
    <citation type="submission" date="2020-08" db="EMBL/GenBank/DDBJ databases">
        <title>Genomic Encyclopedia of Type Strains, Phase III (KMG-III): the genomes of soil and plant-associated and newly described type strains.</title>
        <authorList>
            <person name="Whitman W."/>
        </authorList>
    </citation>
    <scope>NUCLEOTIDE SEQUENCE [LARGE SCALE GENOMIC DNA]</scope>
    <source>
        <strain evidence="3 4">CECT 8960</strain>
    </source>
</reference>
<keyword evidence="1" id="KW-0560">Oxidoreductase</keyword>
<dbReference type="PRINTS" id="PR00069">
    <property type="entry name" value="ALDKETRDTASE"/>
</dbReference>
<dbReference type="SUPFAM" id="SSF51430">
    <property type="entry name" value="NAD(P)-linked oxidoreductase"/>
    <property type="match status" value="1"/>
</dbReference>
<proteinExistence type="predicted"/>
<dbReference type="AlphaFoldDB" id="A0A7W7QEU4"/>
<dbReference type="Gene3D" id="3.20.20.100">
    <property type="entry name" value="NADP-dependent oxidoreductase domain"/>
    <property type="match status" value="1"/>
</dbReference>
<dbReference type="InterPro" id="IPR018170">
    <property type="entry name" value="Aldo/ket_reductase_CS"/>
</dbReference>
<dbReference type="InterPro" id="IPR036812">
    <property type="entry name" value="NAD(P)_OxRdtase_dom_sf"/>
</dbReference>
<dbReference type="GO" id="GO:0005829">
    <property type="term" value="C:cytosol"/>
    <property type="evidence" value="ECO:0007669"/>
    <property type="project" value="UniProtKB-ARBA"/>
</dbReference>
<organism evidence="3 4">
    <name type="scientific">Actinophytocola algeriensis</name>
    <dbReference type="NCBI Taxonomy" id="1768010"/>
    <lineage>
        <taxon>Bacteria</taxon>
        <taxon>Bacillati</taxon>
        <taxon>Actinomycetota</taxon>
        <taxon>Actinomycetes</taxon>
        <taxon>Pseudonocardiales</taxon>
        <taxon>Pseudonocardiaceae</taxon>
    </lineage>
</organism>
<dbReference type="RefSeq" id="WP_184816280.1">
    <property type="nucleotide sequence ID" value="NZ_JACHJQ010000012.1"/>
</dbReference>
<dbReference type="CDD" id="cd19081">
    <property type="entry name" value="AKR_AKR9C1"/>
    <property type="match status" value="1"/>
</dbReference>
<accession>A0A7W7QEU4</accession>
<dbReference type="InterPro" id="IPR020471">
    <property type="entry name" value="AKR"/>
</dbReference>
<comment type="caution">
    <text evidence="3">The sequence shown here is derived from an EMBL/GenBank/DDBJ whole genome shotgun (WGS) entry which is preliminary data.</text>
</comment>
<feature type="domain" description="NADP-dependent oxidoreductase" evidence="2">
    <location>
        <begin position="15"/>
        <end position="316"/>
    </location>
</feature>
<keyword evidence="4" id="KW-1185">Reference proteome</keyword>
<dbReference type="GO" id="GO:0016491">
    <property type="term" value="F:oxidoreductase activity"/>
    <property type="evidence" value="ECO:0007669"/>
    <property type="project" value="UniProtKB-KW"/>
</dbReference>
<dbReference type="PROSITE" id="PS00062">
    <property type="entry name" value="ALDOKETO_REDUCTASE_2"/>
    <property type="match status" value="1"/>
</dbReference>
<name>A0A7W7QEU4_9PSEU</name>
<dbReference type="PANTHER" id="PTHR43364">
    <property type="entry name" value="NADH-SPECIFIC METHYLGLYOXAL REDUCTASE-RELATED"/>
    <property type="match status" value="1"/>
</dbReference>
<evidence type="ECO:0000256" key="1">
    <source>
        <dbReference type="ARBA" id="ARBA00023002"/>
    </source>
</evidence>
<gene>
    <name evidence="3" type="ORF">FHR82_008551</name>
</gene>
<dbReference type="InterPro" id="IPR023210">
    <property type="entry name" value="NADP_OxRdtase_dom"/>
</dbReference>
<protein>
    <submittedName>
        <fullName evidence="3">Aryl-alcohol dehydrogenase-like predicted oxidoreductase</fullName>
    </submittedName>
</protein>
<dbReference type="PANTHER" id="PTHR43364:SF4">
    <property type="entry name" value="NAD(P)-LINKED OXIDOREDUCTASE SUPERFAMILY PROTEIN"/>
    <property type="match status" value="1"/>
</dbReference>
<evidence type="ECO:0000259" key="2">
    <source>
        <dbReference type="Pfam" id="PF00248"/>
    </source>
</evidence>
<dbReference type="Proteomes" id="UP000520767">
    <property type="component" value="Unassembled WGS sequence"/>
</dbReference>
<sequence>MDYRFLGRSGLQVSELCLGTMMFGERTDEETSHRILDTFAEAGGNFIDTADVYGQGRSEEILGGWLKTRRRDDYVIATKTFGEMGPGPNERGLSRKHILDAVLASLRRLGTDHIDLYQLHVWDDGTPLEESLSTLDGLVRAGTVRYLGVSNFTGWQLQKAVDVSMLRGWEPLVCLQPLYNLLDREAEWELFPVCRAEGLGVIPWSPLRAGWLSGAHRRGATAPAEGTRVKAAAEAGSIPWSGYATERTWRVIDEVSAIATETGRSAAQVSLRWLLQRAPVTAPIVGPRTLDHARDNLAIVDWALTPEQADRLTAASETETLPYPYGLLSRFVRR</sequence>
<evidence type="ECO:0000313" key="4">
    <source>
        <dbReference type="Proteomes" id="UP000520767"/>
    </source>
</evidence>
<evidence type="ECO:0000313" key="3">
    <source>
        <dbReference type="EMBL" id="MBB4912280.1"/>
    </source>
</evidence>